<dbReference type="InterPro" id="IPR000315">
    <property type="entry name" value="Znf_B-box"/>
</dbReference>
<name>A0A6J8CZU0_MYTCO</name>
<dbReference type="CDD" id="cd19756">
    <property type="entry name" value="Bbox2"/>
    <property type="match status" value="1"/>
</dbReference>
<dbReference type="Proteomes" id="UP000507470">
    <property type="component" value="Unassembled WGS sequence"/>
</dbReference>
<reference evidence="3 4" key="1">
    <citation type="submission" date="2020-06" db="EMBL/GenBank/DDBJ databases">
        <authorList>
            <person name="Li R."/>
            <person name="Bekaert M."/>
        </authorList>
    </citation>
    <scope>NUCLEOTIDE SEQUENCE [LARGE SCALE GENOMIC DNA]</scope>
    <source>
        <strain evidence="4">wild</strain>
    </source>
</reference>
<dbReference type="GO" id="GO:0061630">
    <property type="term" value="F:ubiquitin protein ligase activity"/>
    <property type="evidence" value="ECO:0007669"/>
    <property type="project" value="UniProtKB-EC"/>
</dbReference>
<dbReference type="OrthoDB" id="10305802at2759"/>
<dbReference type="InterPro" id="IPR047153">
    <property type="entry name" value="TRIM45/56/19-like"/>
</dbReference>
<dbReference type="Gene3D" id="3.30.160.60">
    <property type="entry name" value="Classic Zinc Finger"/>
    <property type="match status" value="1"/>
</dbReference>
<keyword evidence="1" id="KW-0863">Zinc-finger</keyword>
<dbReference type="GO" id="GO:0008270">
    <property type="term" value="F:zinc ion binding"/>
    <property type="evidence" value="ECO:0007669"/>
    <property type="project" value="UniProtKB-KW"/>
</dbReference>
<evidence type="ECO:0000259" key="2">
    <source>
        <dbReference type="PROSITE" id="PS50119"/>
    </source>
</evidence>
<keyword evidence="4" id="KW-1185">Reference proteome</keyword>
<protein>
    <submittedName>
        <fullName evidence="3">TRIM28</fullName>
        <ecNumber evidence="3">2.3.2.27</ecNumber>
    </submittedName>
</protein>
<gene>
    <name evidence="3" type="ORF">MCOR_35447</name>
</gene>
<sequence>MHDMRDGENKQAHSWCSDCSEPLCGECLKFHRKGKTTANHKPIPILEAEKLDFSVLNIPETCHIHDDQTLSLFCLQHDTICCAFCLRESHNACKDVESKENASKGVKMGTAIDDLQHRMSEFSLMIGDKYKGKIRNVRKEFNTYLDELEQEIDTKFDACNKECKGEIEKHIKDLTTRKNKSESWQTAIETLTEYASETRIFAAIKTVDLLQVEEEMFLSKFQEGLVEYKLRSSPFEFIEKIKPILATLSELKVEKIKTTVQHPLNVQQVYAYKVQQGKTQLLYKIRCSQLEMKVLNKASFTMNNQIVFNGSPFRVYDITNSSVHTIKVGYSSSDVTCNVKNNVYASFPPIGVYNIDIKNLEEGPRINKETSTENAYGRVKVNNALIYSNVENAIVLLSQDGTAVKTLQCKITVLFICVDNCGGMFISDGKSIIHMIETGSHNEISTNMKSDHEIRGLDVSEQGQLYACICHKEEGSVVQINTSTGYKEPVLENLVTPRHIAFHPTKNMFLIITDKCKECLIYQITN</sequence>
<evidence type="ECO:0000313" key="4">
    <source>
        <dbReference type="Proteomes" id="UP000507470"/>
    </source>
</evidence>
<keyword evidence="3" id="KW-0808">Transferase</keyword>
<proteinExistence type="predicted"/>
<dbReference type="PANTHER" id="PTHR25462">
    <property type="entry name" value="BONUS, ISOFORM C-RELATED"/>
    <property type="match status" value="1"/>
</dbReference>
<dbReference type="Pfam" id="PF00643">
    <property type="entry name" value="zf-B_box"/>
    <property type="match status" value="1"/>
</dbReference>
<dbReference type="PROSITE" id="PS50119">
    <property type="entry name" value="ZF_BBOX"/>
    <property type="match status" value="1"/>
</dbReference>
<evidence type="ECO:0000256" key="1">
    <source>
        <dbReference type="PROSITE-ProRule" id="PRU00024"/>
    </source>
</evidence>
<keyword evidence="1" id="KW-0862">Zinc</keyword>
<keyword evidence="1" id="KW-0479">Metal-binding</keyword>
<feature type="domain" description="B box-type" evidence="2">
    <location>
        <begin position="8"/>
        <end position="45"/>
    </location>
</feature>
<dbReference type="AlphaFoldDB" id="A0A6J8CZU0"/>
<dbReference type="CDD" id="cd19757">
    <property type="entry name" value="Bbox1"/>
    <property type="match status" value="1"/>
</dbReference>
<dbReference type="PANTHER" id="PTHR25462:SF305">
    <property type="entry name" value="RING-TYPE DOMAIN-CONTAINING PROTEIN"/>
    <property type="match status" value="1"/>
</dbReference>
<evidence type="ECO:0000313" key="3">
    <source>
        <dbReference type="EMBL" id="CAC5401355.1"/>
    </source>
</evidence>
<dbReference type="EMBL" id="CACVKT020006394">
    <property type="protein sequence ID" value="CAC5401355.1"/>
    <property type="molecule type" value="Genomic_DNA"/>
</dbReference>
<dbReference type="EC" id="2.3.2.27" evidence="3"/>
<dbReference type="GO" id="GO:0005654">
    <property type="term" value="C:nucleoplasm"/>
    <property type="evidence" value="ECO:0007669"/>
    <property type="project" value="TreeGrafter"/>
</dbReference>
<organism evidence="3 4">
    <name type="scientific">Mytilus coruscus</name>
    <name type="common">Sea mussel</name>
    <dbReference type="NCBI Taxonomy" id="42192"/>
    <lineage>
        <taxon>Eukaryota</taxon>
        <taxon>Metazoa</taxon>
        <taxon>Spiralia</taxon>
        <taxon>Lophotrochozoa</taxon>
        <taxon>Mollusca</taxon>
        <taxon>Bivalvia</taxon>
        <taxon>Autobranchia</taxon>
        <taxon>Pteriomorphia</taxon>
        <taxon>Mytilida</taxon>
        <taxon>Mytiloidea</taxon>
        <taxon>Mytilidae</taxon>
        <taxon>Mytilinae</taxon>
        <taxon>Mytilus</taxon>
    </lineage>
</organism>
<dbReference type="SUPFAM" id="SSF57845">
    <property type="entry name" value="B-box zinc-binding domain"/>
    <property type="match status" value="1"/>
</dbReference>
<accession>A0A6J8CZU0</accession>
<keyword evidence="3" id="KW-0012">Acyltransferase</keyword>
<dbReference type="SUPFAM" id="SSF75011">
    <property type="entry name" value="3-carboxy-cis,cis-mucoante lactonizing enzyme"/>
    <property type="match status" value="1"/>
</dbReference>